<keyword evidence="3 6" id="KW-0687">Ribonucleoprotein</keyword>
<evidence type="ECO:0000256" key="4">
    <source>
        <dbReference type="ARBA" id="ARBA00035207"/>
    </source>
</evidence>
<dbReference type="SUPFAM" id="SSF54843">
    <property type="entry name" value="Ribosomal protein L22"/>
    <property type="match status" value="1"/>
</dbReference>
<dbReference type="CDD" id="cd00336">
    <property type="entry name" value="Ribosomal_L22"/>
    <property type="match status" value="1"/>
</dbReference>
<dbReference type="KEGG" id="dpte:113795296"/>
<dbReference type="OMA" id="CHIELIC"/>
<dbReference type="RefSeq" id="XP_027201292.1">
    <property type="nucleotide sequence ID" value="XM_027345491.1"/>
</dbReference>
<dbReference type="PANTHER" id="PTHR11593">
    <property type="entry name" value="60S RIBOSOMAL PROTEIN L17"/>
    <property type="match status" value="1"/>
</dbReference>
<dbReference type="NCBIfam" id="TIGR01038">
    <property type="entry name" value="uL22_arch_euk"/>
    <property type="match status" value="1"/>
</dbReference>
<dbReference type="InParanoid" id="A0A6P6Y7B8"/>
<dbReference type="PANTHER" id="PTHR11593:SF10">
    <property type="entry name" value="60S RIBOSOMAL PROTEIN L17"/>
    <property type="match status" value="1"/>
</dbReference>
<dbReference type="GO" id="GO:0022625">
    <property type="term" value="C:cytosolic large ribosomal subunit"/>
    <property type="evidence" value="ECO:0007669"/>
    <property type="project" value="TreeGrafter"/>
</dbReference>
<dbReference type="InterPro" id="IPR036394">
    <property type="entry name" value="Ribosomal_uL22_sf"/>
</dbReference>
<evidence type="ECO:0000313" key="8">
    <source>
        <dbReference type="RefSeq" id="XP_027201292.1"/>
    </source>
</evidence>
<reference evidence="8" key="1">
    <citation type="submission" date="2025-08" db="UniProtKB">
        <authorList>
            <consortium name="RefSeq"/>
        </authorList>
    </citation>
    <scope>IDENTIFICATION</scope>
    <source>
        <strain evidence="8">Airmid</strain>
    </source>
</reference>
<evidence type="ECO:0000256" key="3">
    <source>
        <dbReference type="ARBA" id="ARBA00023274"/>
    </source>
</evidence>
<name>A0A6P6Y7B8_DERPT</name>
<dbReference type="InterPro" id="IPR001063">
    <property type="entry name" value="Ribosomal_uL22"/>
</dbReference>
<sequence length="186" mass="20801">MVHYCKIVSENVERTVCARADNVKCSFKNTHQTAAAVRGRRLLDAREYLTAVVEKKRCIPFTRFNDGVGRTAQAKEFKLTQGRWPEKSAKNILALIQNLEANAKAKGLDPAELVISHIVVQRAAKGRRRTFRAHGRVTPYCSHPCHIELICSPMKHLVPKAPTDETHVEVKLSKAANAAREIPLAE</sequence>
<dbReference type="AlphaFoldDB" id="A0A6P6Y7B8"/>
<dbReference type="GO" id="GO:0003735">
    <property type="term" value="F:structural constituent of ribosome"/>
    <property type="evidence" value="ECO:0007669"/>
    <property type="project" value="InterPro"/>
</dbReference>
<dbReference type="GO" id="GO:0002181">
    <property type="term" value="P:cytoplasmic translation"/>
    <property type="evidence" value="ECO:0007669"/>
    <property type="project" value="TreeGrafter"/>
</dbReference>
<comment type="similarity">
    <text evidence="1 6">Belongs to the universal ribosomal protein uL22 family.</text>
</comment>
<dbReference type="OrthoDB" id="10254664at2759"/>
<evidence type="ECO:0000256" key="1">
    <source>
        <dbReference type="ARBA" id="ARBA00009451"/>
    </source>
</evidence>
<evidence type="ECO:0000256" key="2">
    <source>
        <dbReference type="ARBA" id="ARBA00022980"/>
    </source>
</evidence>
<dbReference type="Pfam" id="PF00237">
    <property type="entry name" value="Ribosomal_L22"/>
    <property type="match status" value="1"/>
</dbReference>
<keyword evidence="7" id="KW-1185">Reference proteome</keyword>
<proteinExistence type="inferred from homology"/>
<dbReference type="InterPro" id="IPR005721">
    <property type="entry name" value="Ribosomal_uL22_euk/arc"/>
</dbReference>
<keyword evidence="2 6" id="KW-0689">Ribosomal protein</keyword>
<dbReference type="Gene3D" id="3.90.470.10">
    <property type="entry name" value="Ribosomal protein L22/L17"/>
    <property type="match status" value="1"/>
</dbReference>
<organism evidence="7 8">
    <name type="scientific">Dermatophagoides pteronyssinus</name>
    <name type="common">European house dust mite</name>
    <dbReference type="NCBI Taxonomy" id="6956"/>
    <lineage>
        <taxon>Eukaryota</taxon>
        <taxon>Metazoa</taxon>
        <taxon>Ecdysozoa</taxon>
        <taxon>Arthropoda</taxon>
        <taxon>Chelicerata</taxon>
        <taxon>Arachnida</taxon>
        <taxon>Acari</taxon>
        <taxon>Acariformes</taxon>
        <taxon>Sarcoptiformes</taxon>
        <taxon>Astigmata</taxon>
        <taxon>Psoroptidia</taxon>
        <taxon>Analgoidea</taxon>
        <taxon>Pyroglyphidae</taxon>
        <taxon>Dermatophagoidinae</taxon>
        <taxon>Dermatophagoides</taxon>
    </lineage>
</organism>
<evidence type="ECO:0000256" key="6">
    <source>
        <dbReference type="RuleBase" id="RU004005"/>
    </source>
</evidence>
<protein>
    <recommendedName>
        <fullName evidence="4">Large ribosomal subunit protein uL22</fullName>
    </recommendedName>
    <alternativeName>
        <fullName evidence="5">60S ribosomal protein L17</fullName>
    </alternativeName>
</protein>
<evidence type="ECO:0000256" key="5">
    <source>
        <dbReference type="ARBA" id="ARBA00035325"/>
    </source>
</evidence>
<dbReference type="Proteomes" id="UP000515146">
    <property type="component" value="Unplaced"/>
</dbReference>
<accession>A0A6P6Y7B8</accession>
<gene>
    <name evidence="8" type="primary">LOC113795296</name>
</gene>
<evidence type="ECO:0000313" key="7">
    <source>
        <dbReference type="Proteomes" id="UP000515146"/>
    </source>
</evidence>